<reference evidence="2 3" key="1">
    <citation type="submission" date="2020-05" db="EMBL/GenBank/DDBJ databases">
        <title>Sulfurimonas marisnigri, sp. nov., and Sulfurimonas baltica, sp. nov., manganese oxide reducing chemolithoautotrophs of the class Epsilonproteobacteria isolated from the pelagic redoxclines of the Black and Baltic Seas and emended description of the genus Sulfurimonas.</title>
        <authorList>
            <person name="Henkel J.V."/>
            <person name="Laudan C."/>
            <person name="Werner J."/>
            <person name="Neu T."/>
            <person name="Plewe S."/>
            <person name="Sproer C."/>
            <person name="Bunk B."/>
            <person name="Schulz-Vogt H.N."/>
        </authorList>
    </citation>
    <scope>NUCLEOTIDE SEQUENCE [LARGE SCALE GENOMIC DNA]</scope>
    <source>
        <strain evidence="2 3">SoZ1</strain>
    </source>
</reference>
<dbReference type="RefSeq" id="WP_194365742.1">
    <property type="nucleotide sequence ID" value="NZ_CP054493.1"/>
</dbReference>
<feature type="transmembrane region" description="Helical" evidence="1">
    <location>
        <begin position="39"/>
        <end position="63"/>
    </location>
</feature>
<sequence>MQKDKFDRIISFLLGASWAILLFGSLIVFNSFLFLGLGLAIFCTIFFIVISLFMTLSLDAFSINRQRLEEAKKQTMLLENILKLN</sequence>
<keyword evidence="1" id="KW-0812">Transmembrane</keyword>
<gene>
    <name evidence="2" type="ORF">HUE87_08330</name>
</gene>
<proteinExistence type="predicted"/>
<dbReference type="EMBL" id="CP054493">
    <property type="protein sequence ID" value="QOY53901.1"/>
    <property type="molecule type" value="Genomic_DNA"/>
</dbReference>
<accession>A0A7S7LYS2</accession>
<dbReference type="Proteomes" id="UP000593836">
    <property type="component" value="Chromosome"/>
</dbReference>
<evidence type="ECO:0000313" key="2">
    <source>
        <dbReference type="EMBL" id="QOY53901.1"/>
    </source>
</evidence>
<keyword evidence="3" id="KW-1185">Reference proteome</keyword>
<evidence type="ECO:0000256" key="1">
    <source>
        <dbReference type="SAM" id="Phobius"/>
    </source>
</evidence>
<organism evidence="2 3">
    <name type="scientific">Candidatus Sulfurimonas marisnigri</name>
    <dbReference type="NCBI Taxonomy" id="2740405"/>
    <lineage>
        <taxon>Bacteria</taxon>
        <taxon>Pseudomonadati</taxon>
        <taxon>Campylobacterota</taxon>
        <taxon>Epsilonproteobacteria</taxon>
        <taxon>Campylobacterales</taxon>
        <taxon>Sulfurimonadaceae</taxon>
        <taxon>Sulfurimonas</taxon>
    </lineage>
</organism>
<protein>
    <submittedName>
        <fullName evidence="2">Uncharacterized protein</fullName>
    </submittedName>
</protein>
<keyword evidence="1" id="KW-1133">Transmembrane helix</keyword>
<keyword evidence="1" id="KW-0472">Membrane</keyword>
<evidence type="ECO:0000313" key="3">
    <source>
        <dbReference type="Proteomes" id="UP000593836"/>
    </source>
</evidence>
<feature type="transmembrane region" description="Helical" evidence="1">
    <location>
        <begin position="12"/>
        <end position="33"/>
    </location>
</feature>
<name>A0A7S7LYS2_9BACT</name>
<dbReference type="KEGG" id="smas:HUE87_08330"/>
<dbReference type="AlphaFoldDB" id="A0A7S7LYS2"/>